<evidence type="ECO:0000313" key="13">
    <source>
        <dbReference type="EMBL" id="SDL12632.1"/>
    </source>
</evidence>
<dbReference type="EMBL" id="FNFO01000004">
    <property type="protein sequence ID" value="SDL12632.1"/>
    <property type="molecule type" value="Genomic_DNA"/>
</dbReference>
<organism evidence="13 14">
    <name type="scientific">Catalinimonas alkaloidigena</name>
    <dbReference type="NCBI Taxonomy" id="1075417"/>
    <lineage>
        <taxon>Bacteria</taxon>
        <taxon>Pseudomonadati</taxon>
        <taxon>Bacteroidota</taxon>
        <taxon>Cytophagia</taxon>
        <taxon>Cytophagales</taxon>
        <taxon>Catalimonadaceae</taxon>
        <taxon>Catalinimonas</taxon>
    </lineage>
</organism>
<keyword evidence="4 8" id="KW-0812">Transmembrane</keyword>
<keyword evidence="6 8" id="KW-0472">Membrane</keyword>
<protein>
    <submittedName>
        <fullName evidence="13">TonB-linked outer membrane protein, SusC/RagA family</fullName>
    </submittedName>
</protein>
<dbReference type="Pfam" id="PF07715">
    <property type="entry name" value="Plug"/>
    <property type="match status" value="1"/>
</dbReference>
<dbReference type="FunFam" id="2.170.130.10:FF:000008">
    <property type="entry name" value="SusC/RagA family TonB-linked outer membrane protein"/>
    <property type="match status" value="1"/>
</dbReference>
<feature type="domain" description="TonB-dependent receptor plug" evidence="12">
    <location>
        <begin position="115"/>
        <end position="233"/>
    </location>
</feature>
<keyword evidence="2 8" id="KW-0813">Transport</keyword>
<feature type="chain" id="PRO_5011713045" evidence="10">
    <location>
        <begin position="22"/>
        <end position="1018"/>
    </location>
</feature>
<dbReference type="STRING" id="1075417.SAMN05421823_104445"/>
<comment type="similarity">
    <text evidence="8 9">Belongs to the TonB-dependent receptor family.</text>
</comment>
<dbReference type="InterPro" id="IPR039426">
    <property type="entry name" value="TonB-dep_rcpt-like"/>
</dbReference>
<evidence type="ECO:0000259" key="12">
    <source>
        <dbReference type="Pfam" id="PF07715"/>
    </source>
</evidence>
<evidence type="ECO:0000259" key="11">
    <source>
        <dbReference type="Pfam" id="PF00593"/>
    </source>
</evidence>
<evidence type="ECO:0000256" key="8">
    <source>
        <dbReference type="PROSITE-ProRule" id="PRU01360"/>
    </source>
</evidence>
<evidence type="ECO:0000256" key="3">
    <source>
        <dbReference type="ARBA" id="ARBA00022452"/>
    </source>
</evidence>
<dbReference type="InterPro" id="IPR036942">
    <property type="entry name" value="Beta-barrel_TonB_sf"/>
</dbReference>
<dbReference type="OrthoDB" id="9768177at2"/>
<evidence type="ECO:0000256" key="5">
    <source>
        <dbReference type="ARBA" id="ARBA00023077"/>
    </source>
</evidence>
<evidence type="ECO:0000256" key="2">
    <source>
        <dbReference type="ARBA" id="ARBA00022448"/>
    </source>
</evidence>
<evidence type="ECO:0000256" key="9">
    <source>
        <dbReference type="RuleBase" id="RU003357"/>
    </source>
</evidence>
<dbReference type="GO" id="GO:0009279">
    <property type="term" value="C:cell outer membrane"/>
    <property type="evidence" value="ECO:0007669"/>
    <property type="project" value="UniProtKB-SubCell"/>
</dbReference>
<evidence type="ECO:0000256" key="6">
    <source>
        <dbReference type="ARBA" id="ARBA00023136"/>
    </source>
</evidence>
<dbReference type="InterPro" id="IPR012910">
    <property type="entry name" value="Plug_dom"/>
</dbReference>
<dbReference type="Gene3D" id="2.60.40.1120">
    <property type="entry name" value="Carboxypeptidase-like, regulatory domain"/>
    <property type="match status" value="1"/>
</dbReference>
<keyword evidence="14" id="KW-1185">Reference proteome</keyword>
<sequence>MQKPLLLVLMVLLLLTGNLLAQSRTVSGKVVSAQDQTPLPGVNVSEKGTTNGTVTDVNGRYSLTVSGDATLVFSFIGFTAQEVALNNRSVVDVTLAEDVQALNEVVVVGYGTQEKADLTGNIAQVSGEEIQNLPVTSVEQAIQGRATGVFIESNNGKLGQGISIRVRGSSSVTASNQPLYVIDGIPITAQSQSGNGAPTNPLADINFNDIESINILKDASAAAIYGSRASNGVVLITTKQGKSGKTKFSVNLLSGVSNPTGKREYLNAQQYVELFTEAAANSNALDPSFDYVAYLESRFDRYAAGTDWRQALNSTPAVDENWQEQAFQKGGITQLDLNASGGNEKTRFYVAGSYSDQKGIMIRNSFERINGRINLDHQATERLNLGLNLSLSRTVNDRLSDDNSFATPLQLVAQPPIQPVIDPRTNALSGNYTLYFNGLLYVDNAKYTTTVFRNLGNLYASYNILPGLKFRTEFGVDILNQNEEEYYGKLTARNVGTSNGLGANRYVQLLNYTTNNFFQYNQTIGTQHNIEATVGMSFQESRRDMSYVEGQQFPSDAFKQLASAAEITSGTTEETAFSFLSYFARANYAYANRYLLTLSGRIDGSSRFGANERYGFFPAASMGWVLTEESFLNTSAFLSFLKLRASYGLTGNAEISNFAARGLFSGDGAYGGVPGLRPSQSPNPNLKWETTAQTDIGIDYGFLRNRISGEIDYYVKQTRDLLLNVNVPGSSGFTTQMRNIGKLQNKGFEFMVNTSNLVGDFTWNTSLNFSINRNKITDLDGQVIEGGFVNRAIEGYPIGVFYEREYAGVDPENGDALYYINDPEQPGSRETTNDYNAANRIVIGNPNPDWIGGINNTFGYKGLELTVFFQGVFGNEIYNGGGKFFQASADFFDNQTTDQLRRWQQPGDITDVPQARLFFGNGTGESSRFLSDGSYVRLKTVTLGYTLPSAVISKLKLDRVRIYVTGQNLLTFTKYEGWDPEVNADYLTTSSTGNISLGNDFYSAPQPRTITAGINLGF</sequence>
<accession>A0A1G9HIA2</accession>
<evidence type="ECO:0000256" key="1">
    <source>
        <dbReference type="ARBA" id="ARBA00004571"/>
    </source>
</evidence>
<dbReference type="Pfam" id="PF00593">
    <property type="entry name" value="TonB_dep_Rec_b-barrel"/>
    <property type="match status" value="1"/>
</dbReference>
<evidence type="ECO:0000256" key="7">
    <source>
        <dbReference type="ARBA" id="ARBA00023237"/>
    </source>
</evidence>
<dbReference type="InterPro" id="IPR037066">
    <property type="entry name" value="Plug_dom_sf"/>
</dbReference>
<name>A0A1G9HIA2_9BACT</name>
<reference evidence="13 14" key="1">
    <citation type="submission" date="2016-10" db="EMBL/GenBank/DDBJ databases">
        <authorList>
            <person name="de Groot N.N."/>
        </authorList>
    </citation>
    <scope>NUCLEOTIDE SEQUENCE [LARGE SCALE GENOMIC DNA]</scope>
    <source>
        <strain evidence="13 14">DSM 25186</strain>
    </source>
</reference>
<dbReference type="InterPro" id="IPR008969">
    <property type="entry name" value="CarboxyPept-like_regulatory"/>
</dbReference>
<evidence type="ECO:0000256" key="10">
    <source>
        <dbReference type="SAM" id="SignalP"/>
    </source>
</evidence>
<dbReference type="AlphaFoldDB" id="A0A1G9HIA2"/>
<dbReference type="Gene3D" id="2.40.170.20">
    <property type="entry name" value="TonB-dependent receptor, beta-barrel domain"/>
    <property type="match status" value="1"/>
</dbReference>
<dbReference type="InterPro" id="IPR000531">
    <property type="entry name" value="Beta-barrel_TonB"/>
</dbReference>
<dbReference type="SUPFAM" id="SSF56935">
    <property type="entry name" value="Porins"/>
    <property type="match status" value="1"/>
</dbReference>
<dbReference type="InterPro" id="IPR023996">
    <property type="entry name" value="TonB-dep_OMP_SusC/RagA"/>
</dbReference>
<keyword evidence="7 8" id="KW-0998">Cell outer membrane</keyword>
<dbReference type="Pfam" id="PF13715">
    <property type="entry name" value="CarbopepD_reg_2"/>
    <property type="match status" value="1"/>
</dbReference>
<comment type="subcellular location">
    <subcellularLocation>
        <location evidence="1 8">Cell outer membrane</location>
        <topology evidence="1 8">Multi-pass membrane protein</topology>
    </subcellularLocation>
</comment>
<dbReference type="PROSITE" id="PS52016">
    <property type="entry name" value="TONB_DEPENDENT_REC_3"/>
    <property type="match status" value="1"/>
</dbReference>
<dbReference type="InterPro" id="IPR023997">
    <property type="entry name" value="TonB-dep_OMP_SusC/RagA_CS"/>
</dbReference>
<evidence type="ECO:0000256" key="4">
    <source>
        <dbReference type="ARBA" id="ARBA00022692"/>
    </source>
</evidence>
<evidence type="ECO:0000313" key="14">
    <source>
        <dbReference type="Proteomes" id="UP000198510"/>
    </source>
</evidence>
<proteinExistence type="inferred from homology"/>
<feature type="domain" description="TonB-dependent receptor-like beta-barrel" evidence="11">
    <location>
        <begin position="445"/>
        <end position="969"/>
    </location>
</feature>
<dbReference type="SUPFAM" id="SSF49464">
    <property type="entry name" value="Carboxypeptidase regulatory domain-like"/>
    <property type="match status" value="1"/>
</dbReference>
<dbReference type="Gene3D" id="2.170.130.10">
    <property type="entry name" value="TonB-dependent receptor, plug domain"/>
    <property type="match status" value="1"/>
</dbReference>
<keyword evidence="10" id="KW-0732">Signal</keyword>
<feature type="signal peptide" evidence="10">
    <location>
        <begin position="1"/>
        <end position="21"/>
    </location>
</feature>
<keyword evidence="5 9" id="KW-0798">TonB box</keyword>
<dbReference type="NCBIfam" id="TIGR04056">
    <property type="entry name" value="OMP_RagA_SusC"/>
    <property type="match status" value="1"/>
</dbReference>
<gene>
    <name evidence="13" type="ORF">SAMN05421823_104445</name>
</gene>
<keyword evidence="3 8" id="KW-1134">Transmembrane beta strand</keyword>
<dbReference type="Proteomes" id="UP000198510">
    <property type="component" value="Unassembled WGS sequence"/>
</dbReference>
<dbReference type="NCBIfam" id="TIGR04057">
    <property type="entry name" value="SusC_RagA_signa"/>
    <property type="match status" value="1"/>
</dbReference>